<dbReference type="GO" id="GO:0006508">
    <property type="term" value="P:proteolysis"/>
    <property type="evidence" value="ECO:0007669"/>
    <property type="project" value="UniProtKB-KW"/>
</dbReference>
<keyword evidence="2" id="KW-0482">Metalloprotease</keyword>
<sequence length="314" mass="36947">MPTTTSEAYKMQLNDTLYKKGSKSYSTPMFSDNKFVIRYYIIGKAQHKPWWDEIDINYHNVKLHSITSKEIVAAHEEIEKYACIKFASLLPDLYGDNTTPNDFPVIVYSYYAPYCKVKDDKIGRQPGVIIIYIGRCIKEKQIELQRAVMQALGFIHEHRRPDRDFYVNVHLDVVEQQYWSLFERVNYNFAPYIDMTKEPFYYDYYSLTHFSYKEYGRHISMKKIGSGKNTKYVQEYNMVLEPLCKSVPKGDLGSAILSARDQKRLQIFYSCEKLQPIVDDVIRTAEGRNLFYYNAAEKHNPWGYRKNVGQPNPD</sequence>
<dbReference type="Pfam" id="PF01400">
    <property type="entry name" value="Astacin"/>
    <property type="match status" value="1"/>
</dbReference>
<dbReference type="InterPro" id="IPR001506">
    <property type="entry name" value="Peptidase_M12A"/>
</dbReference>
<dbReference type="Gene3D" id="3.40.390.10">
    <property type="entry name" value="Collagenase (Catalytic Domain)"/>
    <property type="match status" value="1"/>
</dbReference>
<keyword evidence="2" id="KW-0862">Zinc</keyword>
<dbReference type="AlphaFoldDB" id="A0A443S718"/>
<dbReference type="OrthoDB" id="291007at2759"/>
<keyword evidence="5" id="KW-1185">Reference proteome</keyword>
<dbReference type="GO" id="GO:0004222">
    <property type="term" value="F:metalloendopeptidase activity"/>
    <property type="evidence" value="ECO:0007669"/>
    <property type="project" value="UniProtKB-UniRule"/>
</dbReference>
<reference evidence="4 5" key="1">
    <citation type="journal article" date="2018" name="Gigascience">
        <title>Genomes of trombidid mites reveal novel predicted allergens and laterally-transferred genes associated with secondary metabolism.</title>
        <authorList>
            <person name="Dong X."/>
            <person name="Chaisiri K."/>
            <person name="Xia D."/>
            <person name="Armstrong S.D."/>
            <person name="Fang Y."/>
            <person name="Donnelly M.J."/>
            <person name="Kadowaki T."/>
            <person name="McGarry J.W."/>
            <person name="Darby A.C."/>
            <person name="Makepeace B.L."/>
        </authorList>
    </citation>
    <scope>NUCLEOTIDE SEQUENCE [LARGE SCALE GENOMIC DNA]</scope>
    <source>
        <strain evidence="4">UoL-UT</strain>
    </source>
</reference>
<organism evidence="4 5">
    <name type="scientific">Leptotrombidium deliense</name>
    <dbReference type="NCBI Taxonomy" id="299467"/>
    <lineage>
        <taxon>Eukaryota</taxon>
        <taxon>Metazoa</taxon>
        <taxon>Ecdysozoa</taxon>
        <taxon>Arthropoda</taxon>
        <taxon>Chelicerata</taxon>
        <taxon>Arachnida</taxon>
        <taxon>Acari</taxon>
        <taxon>Acariformes</taxon>
        <taxon>Trombidiformes</taxon>
        <taxon>Prostigmata</taxon>
        <taxon>Anystina</taxon>
        <taxon>Parasitengona</taxon>
        <taxon>Trombiculoidea</taxon>
        <taxon>Trombiculidae</taxon>
        <taxon>Leptotrombidium</taxon>
    </lineage>
</organism>
<dbReference type="GO" id="GO:0046872">
    <property type="term" value="F:metal ion binding"/>
    <property type="evidence" value="ECO:0007669"/>
    <property type="project" value="UniProtKB-KW"/>
</dbReference>
<evidence type="ECO:0000256" key="1">
    <source>
        <dbReference type="PROSITE-ProRule" id="PRU01211"/>
    </source>
</evidence>
<evidence type="ECO:0000313" key="5">
    <source>
        <dbReference type="Proteomes" id="UP000288716"/>
    </source>
</evidence>
<proteinExistence type="predicted"/>
<dbReference type="EMBL" id="NCKV01006888">
    <property type="protein sequence ID" value="RWS23215.1"/>
    <property type="molecule type" value="Genomic_DNA"/>
</dbReference>
<dbReference type="PANTHER" id="PTHR10127:SF850">
    <property type="entry name" value="METALLOENDOPEPTIDASE"/>
    <property type="match status" value="1"/>
</dbReference>
<dbReference type="PANTHER" id="PTHR10127">
    <property type="entry name" value="DISCOIDIN, CUB, EGF, LAMININ , AND ZINC METALLOPROTEASE DOMAIN CONTAINING"/>
    <property type="match status" value="1"/>
</dbReference>
<feature type="domain" description="Peptidase M12A" evidence="3">
    <location>
        <begin position="45"/>
        <end position="272"/>
    </location>
</feature>
<dbReference type="Proteomes" id="UP000288716">
    <property type="component" value="Unassembled WGS sequence"/>
</dbReference>
<protein>
    <recommendedName>
        <fullName evidence="2">Metalloendopeptidase</fullName>
        <ecNumber evidence="2">3.4.24.-</ecNumber>
    </recommendedName>
</protein>
<comment type="caution">
    <text evidence="1">Lacks conserved residue(s) required for the propagation of feature annotation.</text>
</comment>
<dbReference type="EC" id="3.4.24.-" evidence="2"/>
<evidence type="ECO:0000256" key="2">
    <source>
        <dbReference type="RuleBase" id="RU361183"/>
    </source>
</evidence>
<evidence type="ECO:0000259" key="3">
    <source>
        <dbReference type="PROSITE" id="PS51864"/>
    </source>
</evidence>
<keyword evidence="2" id="KW-0378">Hydrolase</keyword>
<gene>
    <name evidence="4" type="ORF">B4U80_13420</name>
</gene>
<dbReference type="PROSITE" id="PS51864">
    <property type="entry name" value="ASTACIN"/>
    <property type="match status" value="1"/>
</dbReference>
<dbReference type="SUPFAM" id="SSF55486">
    <property type="entry name" value="Metalloproteases ('zincins'), catalytic domain"/>
    <property type="match status" value="1"/>
</dbReference>
<evidence type="ECO:0000313" key="4">
    <source>
        <dbReference type="EMBL" id="RWS23215.1"/>
    </source>
</evidence>
<dbReference type="InterPro" id="IPR024079">
    <property type="entry name" value="MetalloPept_cat_dom_sf"/>
</dbReference>
<keyword evidence="2" id="KW-0479">Metal-binding</keyword>
<comment type="cofactor">
    <cofactor evidence="2">
        <name>Zn(2+)</name>
        <dbReference type="ChEBI" id="CHEBI:29105"/>
    </cofactor>
    <text evidence="2">Binds 1 zinc ion per subunit.</text>
</comment>
<name>A0A443S718_9ACAR</name>
<comment type="caution">
    <text evidence="4">The sequence shown here is derived from an EMBL/GenBank/DDBJ whole genome shotgun (WGS) entry which is preliminary data.</text>
</comment>
<keyword evidence="2" id="KW-0645">Protease</keyword>
<accession>A0A443S718</accession>
<dbReference type="VEuPathDB" id="VectorBase:LDEU008825"/>
<dbReference type="PRINTS" id="PR00480">
    <property type="entry name" value="ASTACIN"/>
</dbReference>